<dbReference type="GO" id="GO:0004930">
    <property type="term" value="F:G protein-coupled receptor activity"/>
    <property type="evidence" value="ECO:0007669"/>
    <property type="project" value="UniProtKB-KW"/>
</dbReference>
<keyword evidence="5 14" id="KW-0552">Olfaction</keyword>
<dbReference type="InterPro" id="IPR050939">
    <property type="entry name" value="Olfactory_GPCR1"/>
</dbReference>
<dbReference type="FunFam" id="1.20.1070.10:FF:000024">
    <property type="entry name" value="Olfactory receptor"/>
    <property type="match status" value="1"/>
</dbReference>
<feature type="transmembrane region" description="Helical" evidence="14">
    <location>
        <begin position="139"/>
        <end position="163"/>
    </location>
</feature>
<evidence type="ECO:0000313" key="16">
    <source>
        <dbReference type="RefSeq" id="XP_018097863.2"/>
    </source>
</evidence>
<dbReference type="PANTHER" id="PTHR24242:SF400">
    <property type="entry name" value="OLFACTORY RECEPTOR"/>
    <property type="match status" value="1"/>
</dbReference>
<evidence type="ECO:0000256" key="1">
    <source>
        <dbReference type="ARBA" id="ARBA00004651"/>
    </source>
</evidence>
<evidence type="ECO:0000256" key="12">
    <source>
        <dbReference type="ARBA" id="ARBA00023224"/>
    </source>
</evidence>
<keyword evidence="8 14" id="KW-0472">Membrane</keyword>
<dbReference type="PROSITE" id="PS50262">
    <property type="entry name" value="G_PROTEIN_RECEP_F1_2"/>
    <property type="match status" value="1"/>
</dbReference>
<evidence type="ECO:0000256" key="9">
    <source>
        <dbReference type="ARBA" id="ARBA00023157"/>
    </source>
</evidence>
<dbReference type="GO" id="GO:0005886">
    <property type="term" value="C:plasma membrane"/>
    <property type="evidence" value="ECO:0007669"/>
    <property type="project" value="UniProtKB-SubCell"/>
</dbReference>
<dbReference type="AlphaFoldDB" id="A0A310U5K3"/>
<keyword evidence="10 13" id="KW-0675">Receptor</keyword>
<dbReference type="Pfam" id="PF13853">
    <property type="entry name" value="7tm_4"/>
    <property type="match status" value="1"/>
</dbReference>
<evidence type="ECO:0000256" key="11">
    <source>
        <dbReference type="ARBA" id="ARBA00023180"/>
    </source>
</evidence>
<dbReference type="InterPro" id="IPR017452">
    <property type="entry name" value="GPCR_Rhodpsn_7TM"/>
</dbReference>
<feature type="transmembrane region" description="Helical" evidence="14">
    <location>
        <begin position="24"/>
        <end position="50"/>
    </location>
</feature>
<dbReference type="InterPro" id="IPR000276">
    <property type="entry name" value="GPCR_Rhodpsn"/>
</dbReference>
<dbReference type="OrthoDB" id="6144223at2759"/>
<dbReference type="RefSeq" id="XP_018097863.2">
    <property type="nucleotide sequence ID" value="XM_018242374.2"/>
</dbReference>
<protein>
    <recommendedName>
        <fullName evidence="14">Olfactory receptor</fullName>
    </recommendedName>
</protein>
<evidence type="ECO:0000256" key="3">
    <source>
        <dbReference type="ARBA" id="ARBA00022606"/>
    </source>
</evidence>
<comment type="similarity">
    <text evidence="13">Belongs to the G-protein coupled receptor 1 family.</text>
</comment>
<feature type="transmembrane region" description="Helical" evidence="14">
    <location>
        <begin position="57"/>
        <end position="77"/>
    </location>
</feature>
<dbReference type="SUPFAM" id="SSF81321">
    <property type="entry name" value="Family A G protein-coupled receptor-like"/>
    <property type="match status" value="1"/>
</dbReference>
<sequence length="314" mass="35829">MANQSEVLEFVLIGFPSLPKNFHIVVSLVMFLVYITSLVANGTVIGLIVVKEHLHQPMYIVIGNLALSDLLFDTITTPKIIAKYWFGDGNISFSGCLFQLFCVHSLGSVDSFILMLMAADRYIAILQPLRYFAIITKKLTTIFCSCFWVLSVVIVSVMTYMILKLPFCGPNNITGCFCSSSVIFPLACTDVTYVRQVSLIFALSVLLIPLAFIILSYALIVLTIHSMLHSDNWQKLFYTCTTHLLVICLYYIPRVFMYLANYVRLLFNADINVLILYMYTFLPHLANPIIYCLRNKEIKVILENMMKRKIRFKV</sequence>
<comment type="subcellular location">
    <subcellularLocation>
        <location evidence="1 14">Cell membrane</location>
        <topology evidence="1 14">Multi-pass membrane protein</topology>
    </subcellularLocation>
</comment>
<keyword evidence="7 13" id="KW-0297">G-protein coupled receptor</keyword>
<organism evidence="15 16">
    <name type="scientific">Xenopus laevis</name>
    <name type="common">African clawed frog</name>
    <dbReference type="NCBI Taxonomy" id="8355"/>
    <lineage>
        <taxon>Eukaryota</taxon>
        <taxon>Metazoa</taxon>
        <taxon>Chordata</taxon>
        <taxon>Craniata</taxon>
        <taxon>Vertebrata</taxon>
        <taxon>Euteleostomi</taxon>
        <taxon>Amphibia</taxon>
        <taxon>Batrachia</taxon>
        <taxon>Anura</taxon>
        <taxon>Pipoidea</taxon>
        <taxon>Pipidae</taxon>
        <taxon>Xenopodinae</taxon>
        <taxon>Xenopus</taxon>
        <taxon>Xenopus</taxon>
    </lineage>
</organism>
<feature type="transmembrane region" description="Helical" evidence="14">
    <location>
        <begin position="236"/>
        <end position="253"/>
    </location>
</feature>
<feature type="transmembrane region" description="Helical" evidence="14">
    <location>
        <begin position="199"/>
        <end position="224"/>
    </location>
</feature>
<accession>A0A974BRC1</accession>
<evidence type="ECO:0000256" key="10">
    <source>
        <dbReference type="ARBA" id="ARBA00023170"/>
    </source>
</evidence>
<dbReference type="KEGG" id="xla:108705493"/>
<keyword evidence="6 14" id="KW-1133">Transmembrane helix</keyword>
<dbReference type="InterPro" id="IPR000725">
    <property type="entry name" value="Olfact_rcpt"/>
</dbReference>
<feature type="transmembrane region" description="Helical" evidence="14">
    <location>
        <begin position="97"/>
        <end position="118"/>
    </location>
</feature>
<dbReference type="PANTHER" id="PTHR24242">
    <property type="entry name" value="G-PROTEIN COUPLED RECEPTOR"/>
    <property type="match status" value="1"/>
</dbReference>
<accession>A0A310U5K3</accession>
<keyword evidence="11" id="KW-0325">Glycoprotein</keyword>
<keyword evidence="15" id="KW-1185">Reference proteome</keyword>
<dbReference type="GO" id="GO:0004984">
    <property type="term" value="F:olfactory receptor activity"/>
    <property type="evidence" value="ECO:0007669"/>
    <property type="project" value="InterPro"/>
</dbReference>
<keyword evidence="3 14" id="KW-0716">Sensory transduction</keyword>
<dbReference type="Proteomes" id="UP000186698">
    <property type="component" value="Chromosome 2L"/>
</dbReference>
<evidence type="ECO:0000256" key="6">
    <source>
        <dbReference type="ARBA" id="ARBA00022989"/>
    </source>
</evidence>
<dbReference type="PRINTS" id="PR00237">
    <property type="entry name" value="GPCRRHODOPSN"/>
</dbReference>
<evidence type="ECO:0000256" key="2">
    <source>
        <dbReference type="ARBA" id="ARBA00022475"/>
    </source>
</evidence>
<evidence type="ECO:0000256" key="14">
    <source>
        <dbReference type="RuleBase" id="RU363047"/>
    </source>
</evidence>
<evidence type="ECO:0000256" key="13">
    <source>
        <dbReference type="RuleBase" id="RU000688"/>
    </source>
</evidence>
<evidence type="ECO:0000256" key="8">
    <source>
        <dbReference type="ARBA" id="ARBA00023136"/>
    </source>
</evidence>
<keyword evidence="9" id="KW-1015">Disulfide bond</keyword>
<feature type="transmembrane region" description="Helical" evidence="14">
    <location>
        <begin position="273"/>
        <end position="293"/>
    </location>
</feature>
<keyword evidence="12 13" id="KW-0807">Transducer</keyword>
<keyword evidence="4 13" id="KW-0812">Transmembrane</keyword>
<dbReference type="Gene3D" id="1.20.1070.10">
    <property type="entry name" value="Rhodopsin 7-helix transmembrane proteins"/>
    <property type="match status" value="1"/>
</dbReference>
<evidence type="ECO:0000313" key="15">
    <source>
        <dbReference type="Proteomes" id="UP000186698"/>
    </source>
</evidence>
<gene>
    <name evidence="16" type="primary">LOC108705493</name>
</gene>
<proteinExistence type="inferred from homology"/>
<evidence type="ECO:0000256" key="5">
    <source>
        <dbReference type="ARBA" id="ARBA00022725"/>
    </source>
</evidence>
<evidence type="ECO:0000256" key="4">
    <source>
        <dbReference type="ARBA" id="ARBA00022692"/>
    </source>
</evidence>
<reference evidence="16" key="1">
    <citation type="submission" date="2025-08" db="UniProtKB">
        <authorList>
            <consortium name="RefSeq"/>
        </authorList>
    </citation>
    <scope>IDENTIFICATION</scope>
    <source>
        <strain evidence="16">J_2021</strain>
        <tissue evidence="16">Erythrocytes</tissue>
    </source>
</reference>
<dbReference type="PROSITE" id="PS00237">
    <property type="entry name" value="G_PROTEIN_RECEP_F1_1"/>
    <property type="match status" value="1"/>
</dbReference>
<dbReference type="PaxDb" id="8355-A0A310U5K3"/>
<name>A0A310U5K3_XENLA</name>
<keyword evidence="2 14" id="KW-1003">Cell membrane</keyword>
<dbReference type="PRINTS" id="PR00245">
    <property type="entry name" value="OLFACTORYR"/>
</dbReference>
<dbReference type="GeneID" id="108705493"/>
<evidence type="ECO:0000256" key="7">
    <source>
        <dbReference type="ARBA" id="ARBA00023040"/>
    </source>
</evidence>